<keyword evidence="3 6" id="KW-1133">Transmembrane helix</keyword>
<evidence type="ECO:0000256" key="5">
    <source>
        <dbReference type="SAM" id="MobiDB-lite"/>
    </source>
</evidence>
<evidence type="ECO:0000256" key="1">
    <source>
        <dbReference type="ARBA" id="ARBA00004141"/>
    </source>
</evidence>
<evidence type="ECO:0000256" key="2">
    <source>
        <dbReference type="ARBA" id="ARBA00022692"/>
    </source>
</evidence>
<evidence type="ECO:0000256" key="3">
    <source>
        <dbReference type="ARBA" id="ARBA00022989"/>
    </source>
</evidence>
<feature type="region of interest" description="Disordered" evidence="5">
    <location>
        <begin position="449"/>
        <end position="472"/>
    </location>
</feature>
<comment type="subcellular location">
    <subcellularLocation>
        <location evidence="1">Membrane</location>
        <topology evidence="1">Multi-pass membrane protein</topology>
    </subcellularLocation>
</comment>
<feature type="transmembrane region" description="Helical" evidence="6">
    <location>
        <begin position="69"/>
        <end position="87"/>
    </location>
</feature>
<feature type="transmembrane region" description="Helical" evidence="6">
    <location>
        <begin position="243"/>
        <end position="272"/>
    </location>
</feature>
<dbReference type="InterPro" id="IPR007016">
    <property type="entry name" value="O-antigen_ligase-rel_domated"/>
</dbReference>
<feature type="transmembrane region" description="Helical" evidence="6">
    <location>
        <begin position="210"/>
        <end position="231"/>
    </location>
</feature>
<dbReference type="Proteomes" id="UP000291838">
    <property type="component" value="Unassembled WGS sequence"/>
</dbReference>
<dbReference type="OrthoDB" id="5243524at2"/>
<feature type="domain" description="O-antigen ligase-related" evidence="7">
    <location>
        <begin position="243"/>
        <end position="371"/>
    </location>
</feature>
<gene>
    <name evidence="8" type="ORF">EUA06_10575</name>
</gene>
<dbReference type="PANTHER" id="PTHR37422">
    <property type="entry name" value="TEICHURONIC ACID BIOSYNTHESIS PROTEIN TUAE"/>
    <property type="match status" value="1"/>
</dbReference>
<dbReference type="PANTHER" id="PTHR37422:SF13">
    <property type="entry name" value="LIPOPOLYSACCHARIDE BIOSYNTHESIS PROTEIN PA4999-RELATED"/>
    <property type="match status" value="1"/>
</dbReference>
<accession>A0A4Q2RSF4</accession>
<evidence type="ECO:0000313" key="8">
    <source>
        <dbReference type="EMBL" id="RYB90725.1"/>
    </source>
</evidence>
<evidence type="ECO:0000256" key="6">
    <source>
        <dbReference type="SAM" id="Phobius"/>
    </source>
</evidence>
<feature type="transmembrane region" description="Helical" evidence="6">
    <location>
        <begin position="396"/>
        <end position="414"/>
    </location>
</feature>
<feature type="transmembrane region" description="Helical" evidence="6">
    <location>
        <begin position="12"/>
        <end position="32"/>
    </location>
</feature>
<name>A0A4Q2RSF4_9ACTN</name>
<keyword evidence="2 6" id="KW-0812">Transmembrane</keyword>
<comment type="caution">
    <text evidence="8">The sequence shown here is derived from an EMBL/GenBank/DDBJ whole genome shotgun (WGS) entry which is preliminary data.</text>
</comment>
<dbReference type="InterPro" id="IPR051533">
    <property type="entry name" value="WaaL-like"/>
</dbReference>
<dbReference type="EMBL" id="SDWS01000004">
    <property type="protein sequence ID" value="RYB90725.1"/>
    <property type="molecule type" value="Genomic_DNA"/>
</dbReference>
<protein>
    <recommendedName>
        <fullName evidence="7">O-antigen ligase-related domain-containing protein</fullName>
    </recommendedName>
</protein>
<feature type="transmembrane region" description="Helical" evidence="6">
    <location>
        <begin position="420"/>
        <end position="439"/>
    </location>
</feature>
<keyword evidence="9" id="KW-1185">Reference proteome</keyword>
<dbReference type="GO" id="GO:0016020">
    <property type="term" value="C:membrane"/>
    <property type="evidence" value="ECO:0007669"/>
    <property type="project" value="UniProtKB-SubCell"/>
</dbReference>
<feature type="transmembrane region" description="Helical" evidence="6">
    <location>
        <begin position="355"/>
        <end position="376"/>
    </location>
</feature>
<sequence length="472" mass="49492">MTVGRRGRILPAWVFVAAYAVLLLCVPTRLIVGPIGAPGTPANLLAIAGLLWWLCSLVGGLGQAHGATLVRSAFAIFAAACLVSYASGHLGGWSQPADIHQRSDRLWERADVHQVTEVIASASDRGLLALAGWAGILLVTADGIRSWEQLDRLVDWIVHAAGAVAAMAVAQYFTGINLAAYLHVPGLVGLVDFGNALSRSDLNRVVATSAHPIELGVVMAALLPLASYRALREPRRPGPWIPVALVGVAALMSVSRSAVVVLGVASVVLFVGWPTRTRLVAMVAAVPLALALRVALPGLLGTIRSLFTGLAGDPSVAGRTDDYPLVFRLVEMRPLTGQGLFTFVPMVYRTVDNQLLILLLELGVLGTLAFAVLFLAAQVAAWTPRRLGLPHQQCQLGYAVSASMVGIVASYATFDALSFRQVAGLTFLFFGLAGAVHHLSRATARVTVGASPPSTSVGATGADATPRRVPAT</sequence>
<evidence type="ECO:0000313" key="9">
    <source>
        <dbReference type="Proteomes" id="UP000291838"/>
    </source>
</evidence>
<evidence type="ECO:0000256" key="4">
    <source>
        <dbReference type="ARBA" id="ARBA00023136"/>
    </source>
</evidence>
<dbReference type="RefSeq" id="WP_129475347.1">
    <property type="nucleotide sequence ID" value="NZ_SDWS01000004.1"/>
</dbReference>
<feature type="transmembrane region" description="Helical" evidence="6">
    <location>
        <begin position="279"/>
        <end position="300"/>
    </location>
</feature>
<evidence type="ECO:0000259" key="7">
    <source>
        <dbReference type="Pfam" id="PF04932"/>
    </source>
</evidence>
<dbReference type="AlphaFoldDB" id="A0A4Q2RSF4"/>
<feature type="transmembrane region" description="Helical" evidence="6">
    <location>
        <begin position="180"/>
        <end position="198"/>
    </location>
</feature>
<proteinExistence type="predicted"/>
<reference evidence="8 9" key="1">
    <citation type="submission" date="2019-01" db="EMBL/GenBank/DDBJ databases">
        <title>Novel species of Nocardioides.</title>
        <authorList>
            <person name="Liu Q."/>
            <person name="Xin Y.-H."/>
        </authorList>
    </citation>
    <scope>NUCLEOTIDE SEQUENCE [LARGE SCALE GENOMIC DNA]</scope>
    <source>
        <strain evidence="8 9">HLT3-15</strain>
    </source>
</reference>
<feature type="transmembrane region" description="Helical" evidence="6">
    <location>
        <begin position="44"/>
        <end position="62"/>
    </location>
</feature>
<organism evidence="8 9">
    <name type="scientific">Nocardioides glacieisoli</name>
    <dbReference type="NCBI Taxonomy" id="1168730"/>
    <lineage>
        <taxon>Bacteria</taxon>
        <taxon>Bacillati</taxon>
        <taxon>Actinomycetota</taxon>
        <taxon>Actinomycetes</taxon>
        <taxon>Propionibacteriales</taxon>
        <taxon>Nocardioidaceae</taxon>
        <taxon>Nocardioides</taxon>
    </lineage>
</organism>
<keyword evidence="4 6" id="KW-0472">Membrane</keyword>
<dbReference type="Pfam" id="PF04932">
    <property type="entry name" value="Wzy_C"/>
    <property type="match status" value="1"/>
</dbReference>